<evidence type="ECO:0000313" key="2">
    <source>
        <dbReference type="EMBL" id="MPC80873.1"/>
    </source>
</evidence>
<organism evidence="2 3">
    <name type="scientific">Portunus trituberculatus</name>
    <name type="common">Swimming crab</name>
    <name type="synonym">Neptunus trituberculatus</name>
    <dbReference type="NCBI Taxonomy" id="210409"/>
    <lineage>
        <taxon>Eukaryota</taxon>
        <taxon>Metazoa</taxon>
        <taxon>Ecdysozoa</taxon>
        <taxon>Arthropoda</taxon>
        <taxon>Crustacea</taxon>
        <taxon>Multicrustacea</taxon>
        <taxon>Malacostraca</taxon>
        <taxon>Eumalacostraca</taxon>
        <taxon>Eucarida</taxon>
        <taxon>Decapoda</taxon>
        <taxon>Pleocyemata</taxon>
        <taxon>Brachyura</taxon>
        <taxon>Eubrachyura</taxon>
        <taxon>Portunoidea</taxon>
        <taxon>Portunidae</taxon>
        <taxon>Portuninae</taxon>
        <taxon>Portunus</taxon>
    </lineage>
</organism>
<evidence type="ECO:0000313" key="3">
    <source>
        <dbReference type="Proteomes" id="UP000324222"/>
    </source>
</evidence>
<evidence type="ECO:0000256" key="1">
    <source>
        <dbReference type="SAM" id="MobiDB-lite"/>
    </source>
</evidence>
<comment type="caution">
    <text evidence="2">The sequence shown here is derived from an EMBL/GenBank/DDBJ whole genome shotgun (WGS) entry which is preliminary data.</text>
</comment>
<name>A0A5B7IF23_PORTR</name>
<reference evidence="2 3" key="1">
    <citation type="submission" date="2019-05" db="EMBL/GenBank/DDBJ databases">
        <title>Another draft genome of Portunus trituberculatus and its Hox gene families provides insights of decapod evolution.</title>
        <authorList>
            <person name="Jeong J.-H."/>
            <person name="Song I."/>
            <person name="Kim S."/>
            <person name="Choi T."/>
            <person name="Kim D."/>
            <person name="Ryu S."/>
            <person name="Kim W."/>
        </authorList>
    </citation>
    <scope>NUCLEOTIDE SEQUENCE [LARGE SCALE GENOMIC DNA]</scope>
    <source>
        <tissue evidence="2">Muscle</tissue>
    </source>
</reference>
<proteinExistence type="predicted"/>
<gene>
    <name evidence="2" type="ORF">E2C01_075468</name>
</gene>
<sequence length="67" mass="6549">MSFVTERQRRRPLGEETGSHSHLTNCRYSGPVLGQPGVTNRDGSAGGDGGGGGSVGGGSGGTFGGGN</sequence>
<keyword evidence="3" id="KW-1185">Reference proteome</keyword>
<protein>
    <submittedName>
        <fullName evidence="2">Uncharacterized protein</fullName>
    </submittedName>
</protein>
<accession>A0A5B7IF23</accession>
<dbReference type="EMBL" id="VSRR010055269">
    <property type="protein sequence ID" value="MPC80873.1"/>
    <property type="molecule type" value="Genomic_DNA"/>
</dbReference>
<dbReference type="Proteomes" id="UP000324222">
    <property type="component" value="Unassembled WGS sequence"/>
</dbReference>
<feature type="region of interest" description="Disordered" evidence="1">
    <location>
        <begin position="1"/>
        <end position="67"/>
    </location>
</feature>
<feature type="compositionally biased region" description="Gly residues" evidence="1">
    <location>
        <begin position="44"/>
        <end position="67"/>
    </location>
</feature>
<dbReference type="AlphaFoldDB" id="A0A5B7IF23"/>